<reference evidence="2 4" key="3">
    <citation type="submission" date="2019-04" db="EMBL/GenBank/DDBJ databases">
        <title>Genome sequencing of Clostridium botulinum Groups I-IV and Clostridium butyricum.</title>
        <authorList>
            <person name="Brunt J."/>
            <person name="Van Vliet A.H.M."/>
            <person name="Stringer S.C."/>
            <person name="Carter A.T."/>
            <person name="Peck M.W."/>
        </authorList>
    </citation>
    <scope>NUCLEOTIDE SEQUENCE [LARGE SCALE GENOMIC DNA]</scope>
    <source>
        <strain evidence="2 4">IFR 18/108</strain>
    </source>
</reference>
<evidence type="ECO:0000313" key="2">
    <source>
        <dbReference type="EMBL" id="NFR61761.1"/>
    </source>
</evidence>
<evidence type="ECO:0000313" key="4">
    <source>
        <dbReference type="Proteomes" id="UP000486601"/>
    </source>
</evidence>
<dbReference type="RefSeq" id="WP_033060042.1">
    <property type="nucleotide sequence ID" value="NZ_CP009225.1"/>
</dbReference>
<accession>A0A7X5SXW7</accession>
<organism evidence="2 4">
    <name type="scientific">Clostridium sporogenes</name>
    <dbReference type="NCBI Taxonomy" id="1509"/>
    <lineage>
        <taxon>Bacteria</taxon>
        <taxon>Bacillati</taxon>
        <taxon>Bacillota</taxon>
        <taxon>Clostridia</taxon>
        <taxon>Eubacteriales</taxon>
        <taxon>Clostridiaceae</taxon>
        <taxon>Clostridium</taxon>
    </lineage>
</organism>
<dbReference type="AlphaFoldDB" id="A0A7X5SXW7"/>
<dbReference type="Proteomes" id="UP000486601">
    <property type="component" value="Unassembled WGS sequence"/>
</dbReference>
<evidence type="ECO:0000313" key="3">
    <source>
        <dbReference type="Proteomes" id="UP000033052"/>
    </source>
</evidence>
<dbReference type="EMBL" id="CP009225">
    <property type="protein sequence ID" value="AKC62989.1"/>
    <property type="molecule type" value="Genomic_DNA"/>
</dbReference>
<proteinExistence type="predicted"/>
<sequence length="63" mass="7342">MITMEFLLANQDNIDEMAHNLSPNDIDFLVSLLDEKFITSRQTIQSINSWILLKPQFFSLINN</sequence>
<reference evidence="1 3" key="2">
    <citation type="journal article" date="2015" name="PLoS ONE">
        <title>A universal mariner transposon system for forward genetic studies in the genus clostridium.</title>
        <authorList>
            <person name="Zhang Y."/>
            <person name="Grosse-Honebrink A."/>
            <person name="Minton N.P."/>
        </authorList>
    </citation>
    <scope>NUCLEOTIDE SEQUENCE [LARGE SCALE GENOMIC DNA]</scope>
    <source>
        <strain evidence="1 3">NCIMB 10696</strain>
    </source>
</reference>
<reference evidence="1" key="1">
    <citation type="submission" date="2014-08" db="EMBL/GenBank/DDBJ databases">
        <authorList>
            <person name="Kubiak A."/>
            <person name="Poehlein A."/>
            <person name="Daniel R."/>
            <person name="Minton N.P."/>
        </authorList>
    </citation>
    <scope>NUCLEOTIDE SEQUENCE</scope>
    <source>
        <strain evidence="1">NCIMB 10696</strain>
    </source>
</reference>
<evidence type="ECO:0000313" key="1">
    <source>
        <dbReference type="EMBL" id="AKC62989.1"/>
    </source>
</evidence>
<dbReference type="Proteomes" id="UP000033052">
    <property type="component" value="Chromosome"/>
</dbReference>
<protein>
    <submittedName>
        <fullName evidence="2">Uncharacterized protein</fullName>
    </submittedName>
</protein>
<dbReference type="KEGG" id="cld:CLSPO_c22690"/>
<dbReference type="GeneID" id="92938963"/>
<dbReference type="EMBL" id="SXCS01000005">
    <property type="protein sequence ID" value="NFR61761.1"/>
    <property type="molecule type" value="Genomic_DNA"/>
</dbReference>
<name>A0A7X5SXW7_CLOSG</name>
<gene>
    <name evidence="1" type="ORF">CLSPO_c22690</name>
    <name evidence="2" type="ORF">FDF70_09735</name>
</gene>